<dbReference type="Gene3D" id="2.40.30.170">
    <property type="match status" value="1"/>
</dbReference>
<feature type="coiled-coil region" evidence="2">
    <location>
        <begin position="158"/>
        <end position="185"/>
    </location>
</feature>
<feature type="region of interest" description="Disordered" evidence="3">
    <location>
        <begin position="375"/>
        <end position="395"/>
    </location>
</feature>
<protein>
    <submittedName>
        <fullName evidence="5">Efflux RND transporter periplasmic adaptor subunit</fullName>
    </submittedName>
</protein>
<dbReference type="Gene3D" id="2.40.420.20">
    <property type="match status" value="1"/>
</dbReference>
<dbReference type="Pfam" id="PF25917">
    <property type="entry name" value="BSH_RND"/>
    <property type="match status" value="1"/>
</dbReference>
<dbReference type="Gene3D" id="2.40.50.100">
    <property type="match status" value="1"/>
</dbReference>
<sequence>MDKFLNKRVLLPIVILASGIAIMAAFASMKKPPEEKPTDQNIPWVEVKVNHPQNKQIYVRSQGEVKPKFETVLVAQVSGIIVELDARFEKGGFVQKGQTLAQIDPSDYQVALTQAQASLASAQALLEQEKAQGQVAKVEWQQIQDLEPSSLALRKPQLAQALAQVKAAKAAVQKAERDLQRTKIIAPFDAIVASRNISPGSFLSTGSQIGEIYATEVAEIRLPIAESQLKFLQQKGVSAQVVLEAESGGQLQTFDATIVRSEGIKNSQSRMQYLVAQVDDPYALKSSKSSLEFGSYVVAKIHGQTVENASILARHLIKDGQVAILDANDQLAYRSVDILRVEDGQAIVTNGLFEGDRIIVSALQYPVEGMKLSTGNELQESKEQSDADTVLAQKD</sequence>
<evidence type="ECO:0000313" key="6">
    <source>
        <dbReference type="Proteomes" id="UP001467690"/>
    </source>
</evidence>
<dbReference type="InterPro" id="IPR058625">
    <property type="entry name" value="MdtA-like_BSH"/>
</dbReference>
<gene>
    <name evidence="5" type="ORF">ABS311_03055</name>
</gene>
<dbReference type="NCBIfam" id="TIGR01730">
    <property type="entry name" value="RND_mfp"/>
    <property type="match status" value="1"/>
</dbReference>
<keyword evidence="2" id="KW-0175">Coiled coil</keyword>
<dbReference type="PANTHER" id="PTHR30469">
    <property type="entry name" value="MULTIDRUG RESISTANCE PROTEIN MDTA"/>
    <property type="match status" value="1"/>
</dbReference>
<proteinExistence type="inferred from homology"/>
<reference evidence="5 6" key="1">
    <citation type="submission" date="2024-06" db="EMBL/GenBank/DDBJ databases">
        <authorList>
            <person name="Chen R.Y."/>
        </authorList>
    </citation>
    <scope>NUCLEOTIDE SEQUENCE [LARGE SCALE GENOMIC DNA]</scope>
    <source>
        <strain evidence="5 6">D2</strain>
    </source>
</reference>
<evidence type="ECO:0000256" key="3">
    <source>
        <dbReference type="SAM" id="MobiDB-lite"/>
    </source>
</evidence>
<dbReference type="InterPro" id="IPR006143">
    <property type="entry name" value="RND_pump_MFP"/>
</dbReference>
<organism evidence="5 6">
    <name type="scientific">Catenovulum sediminis</name>
    <dbReference type="NCBI Taxonomy" id="1740262"/>
    <lineage>
        <taxon>Bacteria</taxon>
        <taxon>Pseudomonadati</taxon>
        <taxon>Pseudomonadota</taxon>
        <taxon>Gammaproteobacteria</taxon>
        <taxon>Alteromonadales</taxon>
        <taxon>Alteromonadaceae</taxon>
        <taxon>Catenovulum</taxon>
    </lineage>
</organism>
<keyword evidence="6" id="KW-1185">Reference proteome</keyword>
<evidence type="ECO:0000259" key="4">
    <source>
        <dbReference type="Pfam" id="PF25917"/>
    </source>
</evidence>
<dbReference type="RefSeq" id="WP_350400666.1">
    <property type="nucleotide sequence ID" value="NZ_JBELOE010000076.1"/>
</dbReference>
<name>A0ABV1RD62_9ALTE</name>
<dbReference type="SUPFAM" id="SSF111369">
    <property type="entry name" value="HlyD-like secretion proteins"/>
    <property type="match status" value="1"/>
</dbReference>
<dbReference type="Gene3D" id="1.10.287.470">
    <property type="entry name" value="Helix hairpin bin"/>
    <property type="match status" value="1"/>
</dbReference>
<feature type="domain" description="Multidrug resistance protein MdtA-like barrel-sandwich hybrid" evidence="4">
    <location>
        <begin position="74"/>
        <end position="209"/>
    </location>
</feature>
<evidence type="ECO:0000256" key="2">
    <source>
        <dbReference type="SAM" id="Coils"/>
    </source>
</evidence>
<dbReference type="PANTHER" id="PTHR30469:SF12">
    <property type="entry name" value="MULTIDRUG RESISTANCE PROTEIN MDTA"/>
    <property type="match status" value="1"/>
</dbReference>
<comment type="caution">
    <text evidence="5">The sequence shown here is derived from an EMBL/GenBank/DDBJ whole genome shotgun (WGS) entry which is preliminary data.</text>
</comment>
<dbReference type="Proteomes" id="UP001467690">
    <property type="component" value="Unassembled WGS sequence"/>
</dbReference>
<evidence type="ECO:0000313" key="5">
    <source>
        <dbReference type="EMBL" id="MER2490859.1"/>
    </source>
</evidence>
<dbReference type="EMBL" id="JBELOE010000076">
    <property type="protein sequence ID" value="MER2490859.1"/>
    <property type="molecule type" value="Genomic_DNA"/>
</dbReference>
<accession>A0ABV1RD62</accession>
<evidence type="ECO:0000256" key="1">
    <source>
        <dbReference type="ARBA" id="ARBA00009477"/>
    </source>
</evidence>
<comment type="similarity">
    <text evidence="1">Belongs to the membrane fusion protein (MFP) (TC 8.A.1) family.</text>
</comment>